<dbReference type="InterPro" id="IPR000722">
    <property type="entry name" value="RNA_pol_asu"/>
</dbReference>
<keyword evidence="2 6" id="KW-0808">Transferase</keyword>
<dbReference type="SMART" id="SM00663">
    <property type="entry name" value="RPOLA_N"/>
    <property type="match status" value="1"/>
</dbReference>
<dbReference type="Gene3D" id="4.10.860.120">
    <property type="entry name" value="RNA polymerase II, clamp domain"/>
    <property type="match status" value="1"/>
</dbReference>
<keyword evidence="8" id="KW-0542">Nucleomorph</keyword>
<organism evidence="8">
    <name type="scientific">Amorphochlora amoebiformis</name>
    <dbReference type="NCBI Taxonomy" id="1561963"/>
    <lineage>
        <taxon>Eukaryota</taxon>
        <taxon>Sar</taxon>
        <taxon>Rhizaria</taxon>
        <taxon>Cercozoa</taxon>
        <taxon>Chlorarachniophyceae</taxon>
        <taxon>Amorphochlora</taxon>
    </lineage>
</organism>
<evidence type="ECO:0000256" key="6">
    <source>
        <dbReference type="RuleBase" id="RU004279"/>
    </source>
</evidence>
<keyword evidence="1 6" id="KW-0240">DNA-directed RNA polymerase</keyword>
<dbReference type="SUPFAM" id="SSF64484">
    <property type="entry name" value="beta and beta-prime subunits of DNA dependent RNA-polymerase"/>
    <property type="match status" value="1"/>
</dbReference>
<dbReference type="GO" id="GO:0006351">
    <property type="term" value="P:DNA-templated transcription"/>
    <property type="evidence" value="ECO:0007669"/>
    <property type="project" value="InterPro"/>
</dbReference>
<dbReference type="Gene3D" id="2.40.40.20">
    <property type="match status" value="1"/>
</dbReference>
<dbReference type="GO" id="GO:0003899">
    <property type="term" value="F:DNA-directed RNA polymerase activity"/>
    <property type="evidence" value="ECO:0007669"/>
    <property type="project" value="UniProtKB-EC"/>
</dbReference>
<geneLocation type="nucleomorph" evidence="8"/>
<dbReference type="PANTHER" id="PTHR19376">
    <property type="entry name" value="DNA-DIRECTED RNA POLYMERASE"/>
    <property type="match status" value="1"/>
</dbReference>
<feature type="domain" description="RNA polymerase N-terminal" evidence="7">
    <location>
        <begin position="238"/>
        <end position="548"/>
    </location>
</feature>
<protein>
    <recommendedName>
        <fullName evidence="6">DNA-directed RNA polymerase subunit</fullName>
        <ecNumber evidence="6">2.7.7.6</ecNumber>
    </recommendedName>
</protein>
<dbReference type="Gene3D" id="6.10.250.2940">
    <property type="match status" value="1"/>
</dbReference>
<comment type="function">
    <text evidence="6">DNA-dependent RNA polymerase catalyzes the transcription of DNA into RNA using the four ribonucleoside triphosphates as substrates.</text>
</comment>
<dbReference type="GO" id="GO:0003677">
    <property type="term" value="F:DNA binding"/>
    <property type="evidence" value="ECO:0007669"/>
    <property type="project" value="InterPro"/>
</dbReference>
<gene>
    <name evidence="8" type="primary">rpc1</name>
</gene>
<keyword evidence="4 6" id="KW-0804">Transcription</keyword>
<evidence type="ECO:0000256" key="3">
    <source>
        <dbReference type="ARBA" id="ARBA00022695"/>
    </source>
</evidence>
<dbReference type="EC" id="2.7.7.6" evidence="6"/>
<accession>A0A0H5BIB3</accession>
<comment type="similarity">
    <text evidence="6">Belongs to the RNA polymerase beta' chain family.</text>
</comment>
<evidence type="ECO:0000313" key="8">
    <source>
        <dbReference type="EMBL" id="BAS01896.1"/>
    </source>
</evidence>
<name>A0A0H5BIB3_9EUKA</name>
<dbReference type="InterPro" id="IPR044893">
    <property type="entry name" value="RNA_pol_Rpb1_clamp_domain"/>
</dbReference>
<dbReference type="EMBL" id="AB996603">
    <property type="protein sequence ID" value="BAS01896.1"/>
    <property type="molecule type" value="Genomic_DNA"/>
</dbReference>
<evidence type="ECO:0000256" key="1">
    <source>
        <dbReference type="ARBA" id="ARBA00022478"/>
    </source>
</evidence>
<keyword evidence="3 6" id="KW-0548">Nucleotidyltransferase</keyword>
<dbReference type="Pfam" id="PF00623">
    <property type="entry name" value="RNA_pol_Rpb1_2"/>
    <property type="match status" value="1"/>
</dbReference>
<dbReference type="InterPro" id="IPR007081">
    <property type="entry name" value="RNA_pol_Rpb1_5"/>
</dbReference>
<evidence type="ECO:0000259" key="7">
    <source>
        <dbReference type="SMART" id="SM00663"/>
    </source>
</evidence>
<dbReference type="InterPro" id="IPR007080">
    <property type="entry name" value="RNA_pol_Rpb1_1"/>
</dbReference>
<dbReference type="Pfam" id="PF04998">
    <property type="entry name" value="RNA_pol_Rpb1_5"/>
    <property type="match status" value="1"/>
</dbReference>
<evidence type="ECO:0000256" key="2">
    <source>
        <dbReference type="ARBA" id="ARBA00022679"/>
    </source>
</evidence>
<dbReference type="InterPro" id="IPR045867">
    <property type="entry name" value="DNA-dir_RpoC_beta_prime"/>
</dbReference>
<dbReference type="Gene3D" id="3.30.1490.180">
    <property type="entry name" value="RNA polymerase ii"/>
    <property type="match status" value="1"/>
</dbReference>
<proteinExistence type="inferred from homology"/>
<sequence>MEEIKYNNNFEKIYNMKTHKYRKIDKIIYTLPDKFDIMMETLYLLNVFNDLNNNDLIFPDINWKNKKHKNCALCNRNYVNCIGHLGSIKLEFPFYNPLIMKESINVVNLYCIKCKNIIISNKTVYRIVKQYIINYMNYAKNIINFEWVIKLKTNFKKCYSCYNYLYKLKMDKCLNLIILEKYWKNSYSNYGKNMKYCELNKSFSFIIYEVLDVMEYISIIKEFLYPINSFILIDVRFQSLFSSFFIISPVNLRYNYEAKDNLYIENIINTIYKNILKSNFIIKKLIVKNLLRINIIEIYRNSIQKLINLLILPDNSKLIGLQKPRNRSYKYTLINRGLINRIAGKQGRFRKELLGKRVEFVGRSVISPNPYMSFIKSEISYLSKNRINISQKVNYFVYSAVKKSLYYHGLKFPSITFITVKRFRKKIFFKRTNFYKRNIQNNNTIEREVLRNDIVLINRQPSLHKLSFLEQVITFSNKKTVSFNPLICFPLNADFDGDEINLHFLQDSVSKSEGIYLLNPYTSAYNKLNNKLYVSLIQDFILFNYIVYYDKNSYTKNQQSPKTISHHILETNKISIRIRQYRFNSNKDYSIDTNQNYSNVYSINVKLLKKFNVNSNKKHIEKLILETNNNYIYTYNLKSKIKIFKTANLSNTVSLGYKDLIKTSSLSKIIGYINKAYSDLYLEFISFNFQINKSISFQNYYSVKSNQAIIFKAYKTKSIESLFQSPEYFNSLFLMLQSQSKGSIKNLIAINLYTEYQALVLKDNRLYFSDLFYLNTKKSIYIENNNYINSSLMSGLKKSQILLYARAGREGIVESATRASDTGYLSRKLQLSLVNTYVHNDHTIRDCNGILVDFKLLLKNSIMNRFYCILNSFNTMSIWSLFYQIIKSIKLYGMYVMIYPTNVKKVLKKKQSHIEITSSRRELFYGLSFNYFHAKNNDTIGHFENKVTQDSFGFIKTIFFNQVESLSYIINKLKIKKYECLNSYFLLIGLKIIIIKFQETSYIGNSVGINAAQTVSEPCTQISLKSFHHSGSLNKNITKEFNKIKEILNTSVPKSYFNISLNVFCDLLKSIKINILKPLNKIESKRRLSIKKVFIMISIDQNASLFSIIINILFNRKPWKKDFLVIKNCANVHGKKNSLIFKSNHISNKINASFLINLLLKLDIHSLLLNKTHIKAYYFVKKVNLIYKIKIILECKLRREYFYYLQKYGIKFIFHSIDSSNIILISILIGIEGCYFLISSGLKNLFSKKNILITSSIYELISNSLCLKGKILGITITNKCKYYKNTSYLCCWEKITQILKNSALLGKIDDSFGLLEQYLLGHKIRCGTGAFEII</sequence>
<dbReference type="InterPro" id="IPR006592">
    <property type="entry name" value="RNA_pol_N"/>
</dbReference>
<dbReference type="PANTHER" id="PTHR19376:SF32">
    <property type="entry name" value="DNA-DIRECTED RNA POLYMERASE III SUBUNIT RPC1"/>
    <property type="match status" value="1"/>
</dbReference>
<reference evidence="8" key="1">
    <citation type="journal article" date="2015" name="Genome Biol. Evol.">
        <title>Nucleomorph Genome Sequences of Two Chlorarachniophytes, Amorphochlora amoebiformis and Lotharella vacuolata.</title>
        <authorList>
            <person name="Suzuki S."/>
            <person name="Shirato S."/>
            <person name="Hirakawa Y."/>
            <person name="Ishida K."/>
        </authorList>
    </citation>
    <scope>NUCLEOTIDE SEQUENCE</scope>
    <source>
        <strain evidence="8">CCMP2058</strain>
    </source>
</reference>
<dbReference type="GO" id="GO:0000428">
    <property type="term" value="C:DNA-directed RNA polymerase complex"/>
    <property type="evidence" value="ECO:0007669"/>
    <property type="project" value="UniProtKB-KW"/>
</dbReference>
<comment type="catalytic activity">
    <reaction evidence="5 6">
        <text>RNA(n) + a ribonucleoside 5'-triphosphate = RNA(n+1) + diphosphate</text>
        <dbReference type="Rhea" id="RHEA:21248"/>
        <dbReference type="Rhea" id="RHEA-COMP:14527"/>
        <dbReference type="Rhea" id="RHEA-COMP:17342"/>
        <dbReference type="ChEBI" id="CHEBI:33019"/>
        <dbReference type="ChEBI" id="CHEBI:61557"/>
        <dbReference type="ChEBI" id="CHEBI:140395"/>
        <dbReference type="EC" id="2.7.7.6"/>
    </reaction>
</comment>
<dbReference type="Pfam" id="PF04997">
    <property type="entry name" value="RNA_pol_Rpb1_1"/>
    <property type="match status" value="1"/>
</dbReference>
<evidence type="ECO:0000256" key="4">
    <source>
        <dbReference type="ARBA" id="ARBA00023163"/>
    </source>
</evidence>
<evidence type="ECO:0000256" key="5">
    <source>
        <dbReference type="ARBA" id="ARBA00048552"/>
    </source>
</evidence>